<keyword evidence="5" id="KW-0963">Cytoplasm</keyword>
<feature type="binding site" evidence="5">
    <location>
        <position position="104"/>
    </location>
    <ligand>
        <name>Mg(2+)</name>
        <dbReference type="ChEBI" id="CHEBI:18420"/>
        <label>1</label>
    </ligand>
</feature>
<dbReference type="PROSITE" id="PS00387">
    <property type="entry name" value="PPASE"/>
    <property type="match status" value="1"/>
</dbReference>
<keyword evidence="8" id="KW-1185">Reference proteome</keyword>
<evidence type="ECO:0000256" key="6">
    <source>
        <dbReference type="SAM" id="SignalP"/>
    </source>
</evidence>
<feature type="chain" id="PRO_5047380227" description="Inorganic pyrophosphatase" evidence="6">
    <location>
        <begin position="27"/>
        <end position="209"/>
    </location>
</feature>
<evidence type="ECO:0000313" key="8">
    <source>
        <dbReference type="Proteomes" id="UP001580407"/>
    </source>
</evidence>
<evidence type="ECO:0000256" key="3">
    <source>
        <dbReference type="ARBA" id="ARBA00022801"/>
    </source>
</evidence>
<feature type="binding site" evidence="5">
    <location>
        <position position="104"/>
    </location>
    <ligand>
        <name>Mg(2+)</name>
        <dbReference type="ChEBI" id="CHEBI:18420"/>
        <label>2</label>
    </ligand>
</feature>
<evidence type="ECO:0000256" key="1">
    <source>
        <dbReference type="ARBA" id="ARBA00001946"/>
    </source>
</evidence>
<dbReference type="HAMAP" id="MF_00209">
    <property type="entry name" value="Inorganic_PPase"/>
    <property type="match status" value="1"/>
</dbReference>
<comment type="similarity">
    <text evidence="5">Belongs to the PPase family.</text>
</comment>
<protein>
    <recommendedName>
        <fullName evidence="5">Inorganic pyrophosphatase</fullName>
        <ecNumber evidence="5">3.6.1.1</ecNumber>
    </recommendedName>
    <alternativeName>
        <fullName evidence="5">Pyrophosphate phospho-hydrolase</fullName>
        <shortName evidence="5">PPase</shortName>
    </alternativeName>
</protein>
<feature type="binding site" evidence="5">
    <location>
        <position position="89"/>
    </location>
    <ligand>
        <name>substrate</name>
    </ligand>
</feature>
<feature type="binding site" evidence="5">
    <location>
        <position position="99"/>
    </location>
    <ligand>
        <name>Mg(2+)</name>
        <dbReference type="ChEBI" id="CHEBI:18420"/>
        <label>1</label>
    </ligand>
</feature>
<dbReference type="Pfam" id="PF00719">
    <property type="entry name" value="Pyrophosphatase"/>
    <property type="match status" value="1"/>
</dbReference>
<dbReference type="PANTHER" id="PTHR10286">
    <property type="entry name" value="INORGANIC PYROPHOSPHATASE"/>
    <property type="match status" value="1"/>
</dbReference>
<keyword evidence="4 5" id="KW-0460">Magnesium</keyword>
<organism evidence="7 8">
    <name type="scientific">Paenibacillus terreus</name>
    <dbReference type="NCBI Taxonomy" id="1387834"/>
    <lineage>
        <taxon>Bacteria</taxon>
        <taxon>Bacillati</taxon>
        <taxon>Bacillota</taxon>
        <taxon>Bacilli</taxon>
        <taxon>Bacillales</taxon>
        <taxon>Paenibacillaceae</taxon>
        <taxon>Paenibacillus</taxon>
    </lineage>
</organism>
<proteinExistence type="inferred from homology"/>
<keyword evidence="2 5" id="KW-0479">Metal-binding</keyword>
<sequence length="209" mass="23057">MKKNLTLILLVSVFISVLSPSPSVQAADSGSSNRIHPFDYPQTDNYPEEINAVIEVPQGSLIKYEIDAETGYVIADRYQSMSVQYPGNYGSIPQTIGGDGDPLDVLVLTREPLVPGTVVKVRAIGMMKMIDDGEQDDKVIAVPVSDVDPTYDNVQDISDLPKIQAEQIEMFFKVYKLLPSNRKVVETSGFADKATAEVEINQALQRYKD</sequence>
<accession>A0ABV5B5G0</accession>
<feature type="binding site" evidence="5">
    <location>
        <position position="63"/>
    </location>
    <ligand>
        <name>substrate</name>
    </ligand>
</feature>
<comment type="function">
    <text evidence="5">Catalyzes the hydrolysis of inorganic pyrophosphate (PPi) forming two phosphate ions.</text>
</comment>
<feature type="binding site" evidence="5">
    <location>
        <position position="77"/>
    </location>
    <ligand>
        <name>substrate</name>
    </ligand>
</feature>
<name>A0ABV5B5G0_9BACL</name>
<evidence type="ECO:0000256" key="4">
    <source>
        <dbReference type="ARBA" id="ARBA00022842"/>
    </source>
</evidence>
<dbReference type="Proteomes" id="UP001580407">
    <property type="component" value="Unassembled WGS sequence"/>
</dbReference>
<feature type="signal peptide" evidence="6">
    <location>
        <begin position="1"/>
        <end position="26"/>
    </location>
</feature>
<reference evidence="7 8" key="1">
    <citation type="submission" date="2024-09" db="EMBL/GenBank/DDBJ databases">
        <authorList>
            <person name="Ruan L."/>
        </authorList>
    </citation>
    <scope>NUCLEOTIDE SEQUENCE [LARGE SCALE GENOMIC DNA]</scope>
    <source>
        <strain evidence="7 8">D33</strain>
    </source>
</reference>
<dbReference type="EMBL" id="JBHILM010000007">
    <property type="protein sequence ID" value="MFB5680926.1"/>
    <property type="molecule type" value="Genomic_DNA"/>
</dbReference>
<keyword evidence="6" id="KW-0732">Signal</keyword>
<feature type="binding site" evidence="5">
    <location>
        <position position="175"/>
    </location>
    <ligand>
        <name>substrate</name>
    </ligand>
</feature>
<feature type="binding site" evidence="5">
    <location>
        <position position="136"/>
    </location>
    <ligand>
        <name>Mg(2+)</name>
        <dbReference type="ChEBI" id="CHEBI:18420"/>
        <label>1</label>
    </ligand>
</feature>
<dbReference type="RefSeq" id="WP_375524722.1">
    <property type="nucleotide sequence ID" value="NZ_JBHILM010000007.1"/>
</dbReference>
<dbReference type="Gene3D" id="3.90.80.10">
    <property type="entry name" value="Inorganic pyrophosphatase"/>
    <property type="match status" value="1"/>
</dbReference>
<evidence type="ECO:0000256" key="2">
    <source>
        <dbReference type="ARBA" id="ARBA00022723"/>
    </source>
</evidence>
<dbReference type="EC" id="3.6.1.1" evidence="5"/>
<gene>
    <name evidence="5" type="primary">ppa</name>
    <name evidence="7" type="ORF">ACE3NQ_08395</name>
</gene>
<evidence type="ECO:0000313" key="7">
    <source>
        <dbReference type="EMBL" id="MFB5680926.1"/>
    </source>
</evidence>
<comment type="subcellular location">
    <subcellularLocation>
        <location evidence="5">Cytoplasm</location>
    </subcellularLocation>
</comment>
<comment type="caution">
    <text evidence="7">The sequence shown here is derived from an EMBL/GenBank/DDBJ whole genome shotgun (WGS) entry which is preliminary data.</text>
</comment>
<dbReference type="InterPro" id="IPR036649">
    <property type="entry name" value="Pyrophosphatase_sf"/>
</dbReference>
<dbReference type="InterPro" id="IPR008162">
    <property type="entry name" value="Pyrophosphatase"/>
</dbReference>
<keyword evidence="3 5" id="KW-0378">Hydrolase</keyword>
<comment type="cofactor">
    <cofactor evidence="1 5">
        <name>Mg(2+)</name>
        <dbReference type="ChEBI" id="CHEBI:18420"/>
    </cofactor>
</comment>
<evidence type="ECO:0000256" key="5">
    <source>
        <dbReference type="HAMAP-Rule" id="MF_00209"/>
    </source>
</evidence>
<dbReference type="CDD" id="cd00412">
    <property type="entry name" value="pyrophosphatase"/>
    <property type="match status" value="1"/>
</dbReference>
<dbReference type="SUPFAM" id="SSF50324">
    <property type="entry name" value="Inorganic pyrophosphatase"/>
    <property type="match status" value="1"/>
</dbReference>
<comment type="subunit">
    <text evidence="5">Homohexamer.</text>
</comment>
<comment type="catalytic activity">
    <reaction evidence="5">
        <text>diphosphate + H2O = 2 phosphate + H(+)</text>
        <dbReference type="Rhea" id="RHEA:24576"/>
        <dbReference type="ChEBI" id="CHEBI:15377"/>
        <dbReference type="ChEBI" id="CHEBI:15378"/>
        <dbReference type="ChEBI" id="CHEBI:33019"/>
        <dbReference type="ChEBI" id="CHEBI:43474"/>
        <dbReference type="EC" id="3.6.1.1"/>
    </reaction>
</comment>